<evidence type="ECO:0000256" key="2">
    <source>
        <dbReference type="ARBA" id="ARBA00023110"/>
    </source>
</evidence>
<evidence type="ECO:0000256" key="3">
    <source>
        <dbReference type="ARBA" id="ARBA00023235"/>
    </source>
</evidence>
<evidence type="ECO:0000259" key="7">
    <source>
        <dbReference type="PROSITE" id="PS50059"/>
    </source>
</evidence>
<keyword evidence="9" id="KW-1185">Reference proteome</keyword>
<organism evidence="8 9">
    <name type="scientific">Volvox africanus</name>
    <dbReference type="NCBI Taxonomy" id="51714"/>
    <lineage>
        <taxon>Eukaryota</taxon>
        <taxon>Viridiplantae</taxon>
        <taxon>Chlorophyta</taxon>
        <taxon>core chlorophytes</taxon>
        <taxon>Chlorophyceae</taxon>
        <taxon>CS clade</taxon>
        <taxon>Chlamydomonadales</taxon>
        <taxon>Volvocaceae</taxon>
        <taxon>Volvox</taxon>
    </lineage>
</organism>
<dbReference type="PIRSF" id="PIRSF001473">
    <property type="entry name" value="FK506-bp_FPR3"/>
    <property type="match status" value="1"/>
</dbReference>
<dbReference type="Pfam" id="PF17800">
    <property type="entry name" value="NPL"/>
    <property type="match status" value="1"/>
</dbReference>
<feature type="compositionally biased region" description="Acidic residues" evidence="6">
    <location>
        <begin position="128"/>
        <end position="168"/>
    </location>
</feature>
<dbReference type="GO" id="GO:0005634">
    <property type="term" value="C:nucleus"/>
    <property type="evidence" value="ECO:0007669"/>
    <property type="project" value="UniProtKB-ARBA"/>
</dbReference>
<evidence type="ECO:0000256" key="1">
    <source>
        <dbReference type="ARBA" id="ARBA00000971"/>
    </source>
</evidence>
<dbReference type="PANTHER" id="PTHR43811:SF19">
    <property type="entry name" value="39 KDA FK506-BINDING NUCLEAR PROTEIN"/>
    <property type="match status" value="1"/>
</dbReference>
<feature type="compositionally biased region" description="Acidic residues" evidence="6">
    <location>
        <begin position="100"/>
        <end position="113"/>
    </location>
</feature>
<evidence type="ECO:0000256" key="5">
    <source>
        <dbReference type="PROSITE-ProRule" id="PRU00277"/>
    </source>
</evidence>
<dbReference type="EC" id="5.2.1.8" evidence="4"/>
<feature type="compositionally biased region" description="Basic and acidic residues" evidence="6">
    <location>
        <begin position="324"/>
        <end position="337"/>
    </location>
</feature>
<comment type="similarity">
    <text evidence="4">Belongs to the FKBP-type PPIase family.</text>
</comment>
<dbReference type="GO" id="GO:0003755">
    <property type="term" value="F:peptidyl-prolyl cis-trans isomerase activity"/>
    <property type="evidence" value="ECO:0007669"/>
    <property type="project" value="UniProtKB-KW"/>
</dbReference>
<feature type="region of interest" description="Disordered" evidence="6">
    <location>
        <begin position="97"/>
        <end position="395"/>
    </location>
</feature>
<dbReference type="Pfam" id="PF00254">
    <property type="entry name" value="FKBP_C"/>
    <property type="match status" value="1"/>
</dbReference>
<dbReference type="InterPro" id="IPR023566">
    <property type="entry name" value="PPIase_Fpr3/Fpr4-like"/>
</dbReference>
<feature type="compositionally biased region" description="Low complexity" evidence="6">
    <location>
        <begin position="304"/>
        <end position="316"/>
    </location>
</feature>
<comment type="catalytic activity">
    <reaction evidence="1 4 5">
        <text>[protein]-peptidylproline (omega=180) = [protein]-peptidylproline (omega=0)</text>
        <dbReference type="Rhea" id="RHEA:16237"/>
        <dbReference type="Rhea" id="RHEA-COMP:10747"/>
        <dbReference type="Rhea" id="RHEA-COMP:10748"/>
        <dbReference type="ChEBI" id="CHEBI:83833"/>
        <dbReference type="ChEBI" id="CHEBI:83834"/>
        <dbReference type="EC" id="5.2.1.8"/>
    </reaction>
</comment>
<keyword evidence="2 4" id="KW-0697">Rotamase</keyword>
<evidence type="ECO:0000313" key="9">
    <source>
        <dbReference type="Proteomes" id="UP000747399"/>
    </source>
</evidence>
<gene>
    <name evidence="8" type="ORF">Vafri_2530</name>
</gene>
<dbReference type="InterPro" id="IPR041232">
    <property type="entry name" value="NPL"/>
</dbReference>
<evidence type="ECO:0000256" key="6">
    <source>
        <dbReference type="SAM" id="MobiDB-lite"/>
    </source>
</evidence>
<dbReference type="InterPro" id="IPR046357">
    <property type="entry name" value="PPIase_dom_sf"/>
</dbReference>
<protein>
    <recommendedName>
        <fullName evidence="4">FK506-binding protein</fullName>
        <ecNumber evidence="4">5.2.1.8</ecNumber>
    </recommendedName>
</protein>
<feature type="compositionally biased region" description="Basic and acidic residues" evidence="6">
    <location>
        <begin position="348"/>
        <end position="368"/>
    </location>
</feature>
<dbReference type="FunFam" id="3.10.50.40:FF:000006">
    <property type="entry name" value="Peptidyl-prolyl cis-trans isomerase"/>
    <property type="match status" value="1"/>
</dbReference>
<dbReference type="PROSITE" id="PS50059">
    <property type="entry name" value="FKBP_PPIASE"/>
    <property type="match status" value="1"/>
</dbReference>
<dbReference type="EMBL" id="BNCO01000003">
    <property type="protein sequence ID" value="GIL45222.1"/>
    <property type="molecule type" value="Genomic_DNA"/>
</dbReference>
<keyword evidence="3 4" id="KW-0413">Isomerase</keyword>
<accession>A0A8J4APG2</accession>
<feature type="compositionally biased region" description="Low complexity" evidence="6">
    <location>
        <begin position="215"/>
        <end position="224"/>
    </location>
</feature>
<dbReference type="InterPro" id="IPR001179">
    <property type="entry name" value="PPIase_FKBP_dom"/>
</dbReference>
<evidence type="ECO:0000256" key="4">
    <source>
        <dbReference type="PIRNR" id="PIRNR001473"/>
    </source>
</evidence>
<dbReference type="PANTHER" id="PTHR43811">
    <property type="entry name" value="FKBP-TYPE PEPTIDYL-PROLYL CIS-TRANS ISOMERASE FKPA"/>
    <property type="match status" value="1"/>
</dbReference>
<name>A0A8J4APG2_9CHLO</name>
<dbReference type="Gene3D" id="2.60.120.340">
    <property type="entry name" value="Nucleoplasmin core domain"/>
    <property type="match status" value="1"/>
</dbReference>
<comment type="caution">
    <text evidence="8">The sequence shown here is derived from an EMBL/GenBank/DDBJ whole genome shotgun (WGS) entry which is preliminary data.</text>
</comment>
<feature type="compositionally biased region" description="Basic and acidic residues" evidence="6">
    <location>
        <begin position="182"/>
        <end position="198"/>
    </location>
</feature>
<dbReference type="AlphaFoldDB" id="A0A8J4APG2"/>
<dbReference type="Proteomes" id="UP000747399">
    <property type="component" value="Unassembled WGS sequence"/>
</dbReference>
<dbReference type="Gene3D" id="3.10.50.40">
    <property type="match status" value="1"/>
</dbReference>
<feature type="domain" description="PPIase FKBP-type" evidence="7">
    <location>
        <begin position="398"/>
        <end position="485"/>
    </location>
</feature>
<proteinExistence type="inferred from homology"/>
<feature type="compositionally biased region" description="Acidic residues" evidence="6">
    <location>
        <begin position="229"/>
        <end position="262"/>
    </location>
</feature>
<reference evidence="8" key="1">
    <citation type="journal article" date="2021" name="Proc. Natl. Acad. Sci. U.S.A.">
        <title>Three genomes in the algal genus Volvox reveal the fate of a haploid sex-determining region after a transition to homothallism.</title>
        <authorList>
            <person name="Yamamoto K."/>
            <person name="Hamaji T."/>
            <person name="Kawai-Toyooka H."/>
            <person name="Matsuzaki R."/>
            <person name="Takahashi F."/>
            <person name="Nishimura Y."/>
            <person name="Kawachi M."/>
            <person name="Noguchi H."/>
            <person name="Minakuchi Y."/>
            <person name="Umen J.G."/>
            <person name="Toyoda A."/>
            <person name="Nozaki H."/>
        </authorList>
    </citation>
    <scope>NUCLEOTIDE SEQUENCE</scope>
    <source>
        <strain evidence="8">NIES-3780</strain>
    </source>
</reference>
<evidence type="ECO:0000313" key="8">
    <source>
        <dbReference type="EMBL" id="GIL45222.1"/>
    </source>
</evidence>
<sequence>MAFWSAIVKPGKPHPYVPPPEEWNLHLSQAAIAPTVPEGRRVALAVKTDPEDEAVIICTLAAGCADTAALDLFFSQYTEFSVIGEHELHLTGYYTPSQLLDDDDEGEDDEDSDYQPGALGFPIHAGDGEGDDDDEDEDEDDELDGLGEDEDEDEDSMDVDGDDEEELFGYEAMLRSKRKPHVVIEDVTDHPENNKDSKGATAAAEPAAADKKAKAGANAGNAVKVEPKEDSEESEEGEEEEDDEGEDEDEDEEDDEEEEEQDTQAQKGGKVQLPTARSKRPLDAAKPTANGTAKVDGPDRKKQAVGQQQQPQAQPVSKPHDKRQKAEAKQQQDEKPAKQVLKQQEGTKQQEPKQQESKQQQKEKETKAGKKNIRSHPNGFTIEDVSYGDPKGKLAKPGQKVAMRYVGRLKANGKEFDRSGKQPFRFRLGVGEVIKGWDLGVEGMRVGDKRRLIIPPQLAYGTTGVKGTIPPNATLEFDVELLEVK</sequence>
<dbReference type="SUPFAM" id="SSF54534">
    <property type="entry name" value="FKBP-like"/>
    <property type="match status" value="1"/>
</dbReference>